<proteinExistence type="predicted"/>
<sequence>MSKAGATGPLGQQSEIEEAFPGWEEPQKPAMEGLHVPGEDGAASEGAKGLASACTVLGGQRSRGGNNKRVTILRRPDVAGMLASHHAAYAGDEKKLRSIHEDGAEDTLIAADKDDLWTPAHYAAGNGKHQVLSALGTLCGPAALGVVDRDGRYPAHVAAIKGERLCLLAIQAADANHTLHEADFHGRTAAHYAALNGNEECLRVVLQAPGQSFPCLAVVDAYGKTPVDYAIQCNKEGCARVIRSDMRFLVGTSPDDLAGPCDDWGSVGDMLELGELMTGSPL</sequence>
<evidence type="ECO:0000256" key="2">
    <source>
        <dbReference type="ARBA" id="ARBA00023043"/>
    </source>
</evidence>
<dbReference type="PANTHER" id="PTHR24201">
    <property type="entry name" value="ANK_REP_REGION DOMAIN-CONTAINING PROTEIN"/>
    <property type="match status" value="1"/>
</dbReference>
<dbReference type="InterPro" id="IPR002110">
    <property type="entry name" value="Ankyrin_rpt"/>
</dbReference>
<evidence type="ECO:0000256" key="3">
    <source>
        <dbReference type="SAM" id="MobiDB-lite"/>
    </source>
</evidence>
<keyword evidence="2" id="KW-0040">ANK repeat</keyword>
<dbReference type="AlphaFoldDB" id="A0A7S0V588"/>
<evidence type="ECO:0000313" key="4">
    <source>
        <dbReference type="EMBL" id="CAD8777625.1"/>
    </source>
</evidence>
<dbReference type="SUPFAM" id="SSF48403">
    <property type="entry name" value="Ankyrin repeat"/>
    <property type="match status" value="1"/>
</dbReference>
<gene>
    <name evidence="4" type="ORF">HTEP1355_LOCUS857</name>
</gene>
<accession>A0A7S0V588</accession>
<reference evidence="4" key="1">
    <citation type="submission" date="2021-01" db="EMBL/GenBank/DDBJ databases">
        <authorList>
            <person name="Corre E."/>
            <person name="Pelletier E."/>
            <person name="Niang G."/>
            <person name="Scheremetjew M."/>
            <person name="Finn R."/>
            <person name="Kale V."/>
            <person name="Holt S."/>
            <person name="Cochrane G."/>
            <person name="Meng A."/>
            <person name="Brown T."/>
            <person name="Cohen L."/>
        </authorList>
    </citation>
    <scope>NUCLEOTIDE SEQUENCE</scope>
    <source>
        <strain evidence="4">CCMP443</strain>
    </source>
</reference>
<dbReference type="SMART" id="SM00248">
    <property type="entry name" value="ANK"/>
    <property type="match status" value="5"/>
</dbReference>
<evidence type="ECO:0000256" key="1">
    <source>
        <dbReference type="ARBA" id="ARBA00022737"/>
    </source>
</evidence>
<dbReference type="Gene3D" id="1.25.40.20">
    <property type="entry name" value="Ankyrin repeat-containing domain"/>
    <property type="match status" value="1"/>
</dbReference>
<dbReference type="Pfam" id="PF12796">
    <property type="entry name" value="Ank_2"/>
    <property type="match status" value="1"/>
</dbReference>
<organism evidence="4">
    <name type="scientific">Hemiselmis tepida</name>
    <dbReference type="NCBI Taxonomy" id="464990"/>
    <lineage>
        <taxon>Eukaryota</taxon>
        <taxon>Cryptophyceae</taxon>
        <taxon>Cryptomonadales</taxon>
        <taxon>Hemiselmidaceae</taxon>
        <taxon>Hemiselmis</taxon>
    </lineage>
</organism>
<dbReference type="EMBL" id="HBFN01001335">
    <property type="protein sequence ID" value="CAD8777625.1"/>
    <property type="molecule type" value="Transcribed_RNA"/>
</dbReference>
<dbReference type="InterPro" id="IPR050776">
    <property type="entry name" value="Ank_Repeat/CDKN_Inhibitor"/>
</dbReference>
<dbReference type="InterPro" id="IPR036770">
    <property type="entry name" value="Ankyrin_rpt-contain_sf"/>
</dbReference>
<keyword evidence="1" id="KW-0677">Repeat</keyword>
<name>A0A7S0V588_9CRYP</name>
<protein>
    <submittedName>
        <fullName evidence="4">Uncharacterized protein</fullName>
    </submittedName>
</protein>
<feature type="region of interest" description="Disordered" evidence="3">
    <location>
        <begin position="1"/>
        <end position="28"/>
    </location>
</feature>